<dbReference type="RefSeq" id="WP_089182602.1">
    <property type="nucleotide sequence ID" value="NZ_CP043427.1"/>
</dbReference>
<evidence type="ECO:0000313" key="1">
    <source>
        <dbReference type="EMBL" id="SUX10071.1"/>
    </source>
</evidence>
<name>A0A381DHS0_9BACT</name>
<proteinExistence type="predicted"/>
<dbReference type="Proteomes" id="UP000254920">
    <property type="component" value="Unassembled WGS sequence"/>
</dbReference>
<sequence length="114" mass="13012">MRFILILIIIVVAIIIYSINDEKLSKKSKLISTLVVFFICICIFIYESKISTISKEKTSLVTQFNQGKILKCGIYDVNKSGFNYEFGTSTFIPKNEFVNLKGVIINIKDCKIDE</sequence>
<organism evidence="1 2">
    <name type="scientific">Campylobacter sputorum subsp. sputorum</name>
    <dbReference type="NCBI Taxonomy" id="32024"/>
    <lineage>
        <taxon>Bacteria</taxon>
        <taxon>Pseudomonadati</taxon>
        <taxon>Campylobacterota</taxon>
        <taxon>Epsilonproteobacteria</taxon>
        <taxon>Campylobacterales</taxon>
        <taxon>Campylobacteraceae</taxon>
        <taxon>Campylobacter</taxon>
    </lineage>
</organism>
<accession>A0A381DHS0</accession>
<dbReference type="OrthoDB" id="5363191at2"/>
<keyword evidence="2" id="KW-1185">Reference proteome</keyword>
<dbReference type="GeneID" id="93090782"/>
<gene>
    <name evidence="1" type="ORF">NCTC12475_00334</name>
</gene>
<reference evidence="1 2" key="1">
    <citation type="submission" date="2018-06" db="EMBL/GenBank/DDBJ databases">
        <authorList>
            <consortium name="Pathogen Informatics"/>
            <person name="Doyle S."/>
        </authorList>
    </citation>
    <scope>NUCLEOTIDE SEQUENCE [LARGE SCALE GENOMIC DNA]</scope>
    <source>
        <strain evidence="1 2">NCTC12475</strain>
    </source>
</reference>
<evidence type="ECO:0000313" key="2">
    <source>
        <dbReference type="Proteomes" id="UP000254920"/>
    </source>
</evidence>
<protein>
    <submittedName>
        <fullName evidence="1">Integral membrane protein</fullName>
    </submittedName>
</protein>
<dbReference type="EMBL" id="UFVD01000001">
    <property type="protein sequence ID" value="SUX10071.1"/>
    <property type="molecule type" value="Genomic_DNA"/>
</dbReference>
<dbReference type="STRING" id="32024.GCA_000788295_00343"/>
<dbReference type="AlphaFoldDB" id="A0A381DHS0"/>